<dbReference type="RefSeq" id="WP_311625211.1">
    <property type="nucleotide sequence ID" value="NZ_JAVRFE010000027.1"/>
</dbReference>
<evidence type="ECO:0000313" key="1">
    <source>
        <dbReference type="EMBL" id="MDT0458108.1"/>
    </source>
</evidence>
<reference evidence="1" key="1">
    <citation type="submission" date="2024-05" db="EMBL/GenBank/DDBJ databases">
        <title>30 novel species of actinomycetes from the DSMZ collection.</title>
        <authorList>
            <person name="Nouioui I."/>
        </authorList>
    </citation>
    <scope>NUCLEOTIDE SEQUENCE</scope>
    <source>
        <strain evidence="1">DSM 41527</strain>
    </source>
</reference>
<dbReference type="Proteomes" id="UP001180551">
    <property type="component" value="Unassembled WGS sequence"/>
</dbReference>
<protein>
    <submittedName>
        <fullName evidence="1">SH3 domain-containing protein</fullName>
    </submittedName>
</protein>
<organism evidence="1 2">
    <name type="scientific">Streptomyces mooreae</name>
    <dbReference type="NCBI Taxonomy" id="3075523"/>
    <lineage>
        <taxon>Bacteria</taxon>
        <taxon>Bacillati</taxon>
        <taxon>Actinomycetota</taxon>
        <taxon>Actinomycetes</taxon>
        <taxon>Kitasatosporales</taxon>
        <taxon>Streptomycetaceae</taxon>
        <taxon>Streptomyces</taxon>
    </lineage>
</organism>
<accession>A0ABU2TAY3</accession>
<keyword evidence="2" id="KW-1185">Reference proteome</keyword>
<comment type="caution">
    <text evidence="1">The sequence shown here is derived from an EMBL/GenBank/DDBJ whole genome shotgun (WGS) entry which is preliminary data.</text>
</comment>
<dbReference type="Gene3D" id="2.30.30.40">
    <property type="entry name" value="SH3 Domains"/>
    <property type="match status" value="1"/>
</dbReference>
<gene>
    <name evidence="1" type="ORF">RM550_20600</name>
</gene>
<proteinExistence type="predicted"/>
<sequence length="124" mass="12997">MRLRVVVSAVGAMAMAGLGIGTAYASEIPESKPNSELVMVDGLNFRTGPNTSYAARGMLYPEDEVEIITARNPGPEQWDKVRLLRPSAGGLPAGAVGWVKQNGYITPPTCASGSELQCLLYGGG</sequence>
<evidence type="ECO:0000313" key="2">
    <source>
        <dbReference type="Proteomes" id="UP001180551"/>
    </source>
</evidence>
<dbReference type="EMBL" id="JAVRFE010000027">
    <property type="protein sequence ID" value="MDT0458108.1"/>
    <property type="molecule type" value="Genomic_DNA"/>
</dbReference>
<name>A0ABU2TAY3_9ACTN</name>